<evidence type="ECO:0000259" key="3">
    <source>
        <dbReference type="Pfam" id="PF05018"/>
    </source>
</evidence>
<protein>
    <recommendedName>
        <fullName evidence="3">CFA20 domain-containing protein</fullName>
    </recommendedName>
</protein>
<feature type="region of interest" description="Disordered" evidence="1">
    <location>
        <begin position="222"/>
        <end position="314"/>
    </location>
</feature>
<accession>A0ABR3N6Q3</accession>
<dbReference type="EMBL" id="JAYMGO010000006">
    <property type="protein sequence ID" value="KAL1272482.1"/>
    <property type="molecule type" value="Genomic_DNA"/>
</dbReference>
<reference evidence="4 5" key="1">
    <citation type="submission" date="2023-09" db="EMBL/GenBank/DDBJ databases">
        <authorList>
            <person name="Wang M."/>
        </authorList>
    </citation>
    <scope>NUCLEOTIDE SEQUENCE [LARGE SCALE GENOMIC DNA]</scope>
    <source>
        <strain evidence="4">GT-2023</strain>
        <tissue evidence="4">Liver</tissue>
    </source>
</reference>
<keyword evidence="2" id="KW-0812">Transmembrane</keyword>
<feature type="compositionally biased region" description="Basic and acidic residues" evidence="1">
    <location>
        <begin position="297"/>
        <end position="307"/>
    </location>
</feature>
<organism evidence="4 5">
    <name type="scientific">Cirrhinus molitorella</name>
    <name type="common">mud carp</name>
    <dbReference type="NCBI Taxonomy" id="172907"/>
    <lineage>
        <taxon>Eukaryota</taxon>
        <taxon>Metazoa</taxon>
        <taxon>Chordata</taxon>
        <taxon>Craniata</taxon>
        <taxon>Vertebrata</taxon>
        <taxon>Euteleostomi</taxon>
        <taxon>Actinopterygii</taxon>
        <taxon>Neopterygii</taxon>
        <taxon>Teleostei</taxon>
        <taxon>Ostariophysi</taxon>
        <taxon>Cypriniformes</taxon>
        <taxon>Cyprinidae</taxon>
        <taxon>Labeoninae</taxon>
        <taxon>Labeonini</taxon>
        <taxon>Cirrhinus</taxon>
    </lineage>
</organism>
<feature type="region of interest" description="Disordered" evidence="1">
    <location>
        <begin position="699"/>
        <end position="723"/>
    </location>
</feature>
<keyword evidence="2" id="KW-1133">Transmembrane helix</keyword>
<feature type="compositionally biased region" description="Basic and acidic residues" evidence="1">
    <location>
        <begin position="548"/>
        <end position="564"/>
    </location>
</feature>
<keyword evidence="5" id="KW-1185">Reference proteome</keyword>
<dbReference type="InterPro" id="IPR040441">
    <property type="entry name" value="CFA20/CFAP20DC"/>
</dbReference>
<evidence type="ECO:0000313" key="5">
    <source>
        <dbReference type="Proteomes" id="UP001558613"/>
    </source>
</evidence>
<feature type="compositionally biased region" description="Polar residues" evidence="1">
    <location>
        <begin position="280"/>
        <end position="292"/>
    </location>
</feature>
<feature type="domain" description="CFA20" evidence="3">
    <location>
        <begin position="1"/>
        <end position="174"/>
    </location>
</feature>
<feature type="transmembrane region" description="Helical" evidence="2">
    <location>
        <begin position="770"/>
        <end position="793"/>
    </location>
</feature>
<gene>
    <name evidence="4" type="ORF">QQF64_028344</name>
</gene>
<comment type="caution">
    <text evidence="4">The sequence shown here is derived from an EMBL/GenBank/DDBJ whole genome shotgun (WGS) entry which is preliminary data.</text>
</comment>
<proteinExistence type="predicted"/>
<keyword evidence="2" id="KW-0472">Membrane</keyword>
<evidence type="ECO:0000256" key="2">
    <source>
        <dbReference type="SAM" id="Phobius"/>
    </source>
</evidence>
<evidence type="ECO:0000313" key="4">
    <source>
        <dbReference type="EMBL" id="KAL1272482.1"/>
    </source>
</evidence>
<dbReference type="InterPro" id="IPR007714">
    <property type="entry name" value="CFA20_dom"/>
</dbReference>
<dbReference type="PANTHER" id="PTHR12458">
    <property type="entry name" value="ORF PROTEIN"/>
    <property type="match status" value="1"/>
</dbReference>
<evidence type="ECO:0000256" key="1">
    <source>
        <dbReference type="SAM" id="MobiDB-lite"/>
    </source>
</evidence>
<dbReference type="Pfam" id="PF05018">
    <property type="entry name" value="CFA20_dom"/>
    <property type="match status" value="1"/>
</dbReference>
<sequence length="832" mass="92079">MFRNDYQGGLTVDIFSAQGKDPVAKWKLYGRKSSITKVFDKEVKGFVYSLEGSSQTHKMQLPKDSKTTLGLIQKFLILQVNVPLGKDFSTEFLVTDEEHLKKRLYLSTVHKELSATPLHARIPLTCLKRDTWCNLCIDLDSLTAEIFRGTRFLSLDGIIISACCKVRRVFTMKNEPADCMDGGLEISNGPKEEIPRNCQFPTEVQHVVQLVNMKTLGQIGPANSDAEETGGVKASITRGPTPRDSSHIAFGSKVIGPPPLTARKSSTSANRKEERAKSELSLNIPSGRTENVQPRPPLERPSAEKMGSRRPQRIQNVRREKFNTDKGGGKISLNPEGPELQGKIALSSLQTVSSDLPGEDTLTDPILRDCASSVNTSGSAFKPPCAASPPERVLTTDDADLCDTEMELSLCDEEYEEEVFTFSSCPHSARWNQASINPVEDLTFGLKGHKLVTEGERKDARLEDDFVCSESEEDEMHTEFLHRCAVHSITAPPPPPSIQKYTVLPKFSSEPIKTQASTVQHVSEGPKRHEPMRIAPTRCLSPSARQGSRLDRSEAGRPLPDGDTRISINRASVREISLANAGLQKVSVDERVQPLGSSRCDLRRSQDEEDEEDELQMLAILKREQEEEGDGDMGGPGLSASQVHHCNISLSASSDDTSTWTQCIPLPVDQGQHYQKEMNPLLHSNPREWMDVLSPPIVHPNQQMADGKGDHGKGSPRGSTLHNNSGEEEFLNLIIFCEYAFAFSSYRESRQSESLEKPTSAPNDQQVVRLHSGVIASVVIVIAGAAAAAVFIIRKYCCQLSNVTYRYSELRQMEEQNAAREEDDDSDEDLLE</sequence>
<dbReference type="Proteomes" id="UP001558613">
    <property type="component" value="Unassembled WGS sequence"/>
</dbReference>
<name>A0ABR3N6Q3_9TELE</name>
<feature type="region of interest" description="Disordered" evidence="1">
    <location>
        <begin position="516"/>
        <end position="565"/>
    </location>
</feature>